<sequence length="189" mass="20620">MATVLVVTRPNLDRVWRLSTPLKTGARSSYERVNFRYGGGGFYAGSALIALRHHVRLAATLADDAQGRAFRSDLIKAGFDVENVRMVAGRTIPVEVLIDPSGERTIIGSASAEHAIVAHIPLDGVDALYVNVRHIEPGLMKAAADRCLVVAQAPLEADELRPCHVLVASRSDLTPAQPNRRDDYWQELS</sequence>
<evidence type="ECO:0000313" key="2">
    <source>
        <dbReference type="Proteomes" id="UP000198755"/>
    </source>
</evidence>
<dbReference type="OrthoDB" id="9792663at2"/>
<dbReference type="Gene3D" id="3.40.1190.20">
    <property type="match status" value="1"/>
</dbReference>
<evidence type="ECO:0000313" key="1">
    <source>
        <dbReference type="EMBL" id="SFK59602.1"/>
    </source>
</evidence>
<dbReference type="AlphaFoldDB" id="A0A1I4ASU3"/>
<accession>A0A1I4ASU3</accession>
<dbReference type="EMBL" id="FOSN01000011">
    <property type="protein sequence ID" value="SFK59602.1"/>
    <property type="molecule type" value="Genomic_DNA"/>
</dbReference>
<dbReference type="InterPro" id="IPR029056">
    <property type="entry name" value="Ribokinase-like"/>
</dbReference>
<organism evidence="1 2">
    <name type="scientific">Methylocapsa palsarum</name>
    <dbReference type="NCBI Taxonomy" id="1612308"/>
    <lineage>
        <taxon>Bacteria</taxon>
        <taxon>Pseudomonadati</taxon>
        <taxon>Pseudomonadota</taxon>
        <taxon>Alphaproteobacteria</taxon>
        <taxon>Hyphomicrobiales</taxon>
        <taxon>Beijerinckiaceae</taxon>
        <taxon>Methylocapsa</taxon>
    </lineage>
</organism>
<dbReference type="Proteomes" id="UP000198755">
    <property type="component" value="Unassembled WGS sequence"/>
</dbReference>
<gene>
    <name evidence="1" type="ORF">SAMN05444581_111107</name>
</gene>
<dbReference type="GO" id="GO:0003824">
    <property type="term" value="F:catalytic activity"/>
    <property type="evidence" value="ECO:0007669"/>
    <property type="project" value="UniProtKB-ARBA"/>
</dbReference>
<dbReference type="STRING" id="1612308.SAMN05444581_111107"/>
<name>A0A1I4ASU3_9HYPH</name>
<proteinExistence type="predicted"/>
<keyword evidence="2" id="KW-1185">Reference proteome</keyword>
<reference evidence="1 2" key="1">
    <citation type="submission" date="2016-10" db="EMBL/GenBank/DDBJ databases">
        <authorList>
            <person name="de Groot N.N."/>
        </authorList>
    </citation>
    <scope>NUCLEOTIDE SEQUENCE [LARGE SCALE GENOMIC DNA]</scope>
    <source>
        <strain evidence="1 2">NE2</strain>
    </source>
</reference>
<evidence type="ECO:0008006" key="3">
    <source>
        <dbReference type="Google" id="ProtNLM"/>
    </source>
</evidence>
<protein>
    <recommendedName>
        <fullName evidence="3">PfkB family carbohydrate kinase</fullName>
    </recommendedName>
</protein>
<dbReference type="SUPFAM" id="SSF53613">
    <property type="entry name" value="Ribokinase-like"/>
    <property type="match status" value="1"/>
</dbReference>
<dbReference type="RefSeq" id="WP_091683198.1">
    <property type="nucleotide sequence ID" value="NZ_FOSN01000011.1"/>
</dbReference>